<feature type="compositionally biased region" description="Pro residues" evidence="2">
    <location>
        <begin position="68"/>
        <end position="77"/>
    </location>
</feature>
<evidence type="ECO:0000256" key="1">
    <source>
        <dbReference type="ARBA" id="ARBA00023054"/>
    </source>
</evidence>
<dbReference type="RefSeq" id="XP_040599313.1">
    <property type="nucleotide sequence ID" value="XM_040743379.1"/>
</dbReference>
<reference evidence="4" key="1">
    <citation type="submission" date="2025-08" db="UniProtKB">
        <authorList>
            <consortium name="RefSeq"/>
        </authorList>
    </citation>
    <scope>IDENTIFICATION</scope>
    <source>
        <tissue evidence="4">Liver</tissue>
    </source>
</reference>
<feature type="compositionally biased region" description="Acidic residues" evidence="2">
    <location>
        <begin position="1"/>
        <end position="11"/>
    </location>
</feature>
<feature type="compositionally biased region" description="Polar residues" evidence="2">
    <location>
        <begin position="270"/>
        <end position="289"/>
    </location>
</feature>
<accession>A0ABM2X959</accession>
<evidence type="ECO:0000256" key="2">
    <source>
        <dbReference type="SAM" id="MobiDB-lite"/>
    </source>
</evidence>
<dbReference type="PANTHER" id="PTHR23158">
    <property type="entry name" value="MELANOMA INHIBITORY ACTIVITY-RELATED"/>
    <property type="match status" value="1"/>
</dbReference>
<gene>
    <name evidence="4" type="primary">LOC106021976</name>
</gene>
<organism evidence="3 4">
    <name type="scientific">Mesocricetus auratus</name>
    <name type="common">Golden hamster</name>
    <dbReference type="NCBI Taxonomy" id="10036"/>
    <lineage>
        <taxon>Eukaryota</taxon>
        <taxon>Metazoa</taxon>
        <taxon>Chordata</taxon>
        <taxon>Craniata</taxon>
        <taxon>Vertebrata</taxon>
        <taxon>Euteleostomi</taxon>
        <taxon>Mammalia</taxon>
        <taxon>Eutheria</taxon>
        <taxon>Euarchontoglires</taxon>
        <taxon>Glires</taxon>
        <taxon>Rodentia</taxon>
        <taxon>Myomorpha</taxon>
        <taxon>Muroidea</taxon>
        <taxon>Cricetidae</taxon>
        <taxon>Cricetinae</taxon>
        <taxon>Mesocricetus</taxon>
    </lineage>
</organism>
<feature type="compositionally biased region" description="Polar residues" evidence="2">
    <location>
        <begin position="15"/>
        <end position="33"/>
    </location>
</feature>
<protein>
    <submittedName>
        <fullName evidence="4">Extensin-like</fullName>
    </submittedName>
</protein>
<feature type="region of interest" description="Disordered" evidence="2">
    <location>
        <begin position="238"/>
        <end position="344"/>
    </location>
</feature>
<dbReference type="InterPro" id="IPR051500">
    <property type="entry name" value="cTAGE_MIA/OTOR"/>
</dbReference>
<evidence type="ECO:0000313" key="3">
    <source>
        <dbReference type="Proteomes" id="UP000886700"/>
    </source>
</evidence>
<feature type="compositionally biased region" description="Basic and acidic residues" evidence="2">
    <location>
        <begin position="116"/>
        <end position="131"/>
    </location>
</feature>
<name>A0ABM2X959_MESAU</name>
<feature type="compositionally biased region" description="Low complexity" evidence="2">
    <location>
        <begin position="81"/>
        <end position="94"/>
    </location>
</feature>
<dbReference type="PANTHER" id="PTHR23158:SF59">
    <property type="match status" value="1"/>
</dbReference>
<feature type="region of interest" description="Disordered" evidence="2">
    <location>
        <begin position="1"/>
        <end position="199"/>
    </location>
</feature>
<dbReference type="Proteomes" id="UP000886700">
    <property type="component" value="Unplaced"/>
</dbReference>
<keyword evidence="1" id="KW-0175">Coiled coil</keyword>
<evidence type="ECO:0000313" key="4">
    <source>
        <dbReference type="RefSeq" id="XP_040599313.1"/>
    </source>
</evidence>
<proteinExistence type="predicted"/>
<sequence>MPPLLDLDEPEWSAVPSTKNDNKGNHNNSTVPNTPAECKTPGPGFVPPPVPLDRGPRGPPFAWDPRRPPPYPPPPPGNIYGGPPHYLPPVAFAGPPYPPYPGQPYCDSFLQSQERFYSESGRHPHPRHQDESESSVVTSTKNDNKSDHSNSTVPNTPPAGCKTPGPGFIPPPVPLDRGPRGPPFAWDPRRPHRYPPPPPGNIYGVPPHYFPPMDFAGPPFPPYPGQPYCDSFLQSQERFYSESGRHPRPRHHGNYYMPSSSDMDKPESSAVPSTVNDMKNDHSNSTVPNTPAAECKTPGPGFIPPPVPQDRGPRGPPCAWDPRRPPRYPPPPPANNYGGPEHYFPPMDFDGPPFLPYPGRNMCESRGFPPFLPLRAGFFPHPHIQRGEMRDPRLDSAFQTTCN</sequence>
<dbReference type="GeneID" id="106021976"/>
<keyword evidence="3" id="KW-1185">Reference proteome</keyword>